<dbReference type="InterPro" id="IPR050430">
    <property type="entry name" value="Peptidase_S1"/>
</dbReference>
<name>A0ABT0XWH1_9ACTN</name>
<dbReference type="PANTHER" id="PTHR24276:SF98">
    <property type="entry name" value="FI18310P1-RELATED"/>
    <property type="match status" value="1"/>
</dbReference>
<comment type="similarity">
    <text evidence="1">Belongs to the peptidase S1 family.</text>
</comment>
<dbReference type="PRINTS" id="PR00722">
    <property type="entry name" value="CHYMOTRYPSIN"/>
</dbReference>
<dbReference type="RefSeq" id="WP_251797920.1">
    <property type="nucleotide sequence ID" value="NZ_JAMQOL010000013.1"/>
</dbReference>
<comment type="caution">
    <text evidence="5">The sequence shown here is derived from an EMBL/GenBank/DDBJ whole genome shotgun (WGS) entry which is preliminary data.</text>
</comment>
<evidence type="ECO:0000256" key="1">
    <source>
        <dbReference type="ARBA" id="ARBA00007664"/>
    </source>
</evidence>
<dbReference type="PROSITE" id="PS50240">
    <property type="entry name" value="TRYPSIN_DOM"/>
    <property type="match status" value="1"/>
</dbReference>
<keyword evidence="6" id="KW-1185">Reference proteome</keyword>
<dbReference type="EC" id="3.4.21.-" evidence="5"/>
<reference evidence="5 6" key="1">
    <citation type="submission" date="2022-06" db="EMBL/GenBank/DDBJ databases">
        <title>Actinoplanes abujensis sp. nov., isolated from Nigerian arid soil.</title>
        <authorList>
            <person name="Ding P."/>
        </authorList>
    </citation>
    <scope>NUCLEOTIDE SEQUENCE [LARGE SCALE GENOMIC DNA]</scope>
    <source>
        <strain evidence="6">TRM88002</strain>
    </source>
</reference>
<evidence type="ECO:0000256" key="2">
    <source>
        <dbReference type="ARBA" id="ARBA00023157"/>
    </source>
</evidence>
<dbReference type="InterPro" id="IPR001314">
    <property type="entry name" value="Peptidase_S1A"/>
</dbReference>
<dbReference type="Gene3D" id="2.60.120.260">
    <property type="entry name" value="Galactose-binding domain-like"/>
    <property type="match status" value="1"/>
</dbReference>
<feature type="signal peptide" evidence="3">
    <location>
        <begin position="1"/>
        <end position="29"/>
    </location>
</feature>
<dbReference type="Pfam" id="PF00089">
    <property type="entry name" value="Trypsin"/>
    <property type="match status" value="1"/>
</dbReference>
<dbReference type="InterPro" id="IPR009003">
    <property type="entry name" value="Peptidase_S1_PA"/>
</dbReference>
<dbReference type="SMART" id="SM00020">
    <property type="entry name" value="Tryp_SPc"/>
    <property type="match status" value="1"/>
</dbReference>
<dbReference type="InterPro" id="IPR043504">
    <property type="entry name" value="Peptidase_S1_PA_chymotrypsin"/>
</dbReference>
<feature type="chain" id="PRO_5047056105" evidence="3">
    <location>
        <begin position="30"/>
        <end position="663"/>
    </location>
</feature>
<gene>
    <name evidence="5" type="ORF">LXN57_10885</name>
</gene>
<organism evidence="5 6">
    <name type="scientific">Paractinoplanes hotanensis</name>
    <dbReference type="NCBI Taxonomy" id="2906497"/>
    <lineage>
        <taxon>Bacteria</taxon>
        <taxon>Bacillati</taxon>
        <taxon>Actinomycetota</taxon>
        <taxon>Actinomycetes</taxon>
        <taxon>Micromonosporales</taxon>
        <taxon>Micromonosporaceae</taxon>
        <taxon>Paractinoplanes</taxon>
    </lineage>
</organism>
<keyword evidence="5" id="KW-0378">Hydrolase</keyword>
<proteinExistence type="inferred from homology"/>
<evidence type="ECO:0000313" key="5">
    <source>
        <dbReference type="EMBL" id="MCM4078072.1"/>
    </source>
</evidence>
<dbReference type="SUPFAM" id="SSF50494">
    <property type="entry name" value="Trypsin-like serine proteases"/>
    <property type="match status" value="1"/>
</dbReference>
<dbReference type="EMBL" id="JAMQOL010000013">
    <property type="protein sequence ID" value="MCM4078072.1"/>
    <property type="molecule type" value="Genomic_DNA"/>
</dbReference>
<keyword evidence="2" id="KW-1015">Disulfide bond</keyword>
<sequence length="663" mass="67403">MRVHRRVRAALFTASALVLTTASTGPALAVAGGADTAEGALPFVARLDMGDSQRSCSGVLVSPQLVLTAASCFAGADGVATTGAPPLTTTVTVGRTVPSGGAGGAVSGVGQVIRHPQRDLALARLEKAVTTVAPVAIAPSAPAAGDELILAGFGRTGTEWVPNRLKSAAFTVDTVTATGLAVTPTGSGGICKGDAGGPALRRSGDAYQLVGLHWKSNQAGCLGEATGAPLVTEARVDDVQDWVRANLPGFATGFEAADARANWVSAADTGANGHGGVTGVGGIISTVAGPELATRAEQAHSGTTALMYSGKDTSATRSYAYMKAFSLRNLTIRPSSTLSYWIFPQSVASNSNVTGANSTCVAVDLSFTDGTNLRDSGATDQNGNRAHPQHQCAKLTRDTWNEVIVPLGAVANGKTVDTLAVAYDQAAGTGGYRGYVDDLALSDVLAANHFGSGLETGETALGFTSTADSGTSPHGGLLNVGGIIGSVTGPELATRTERAYTGTTALMYSGKDNNSTKSYAYMKAFAPGSVFVRPGTRLTYRVFPQSVSSNSNVTGGNSSCVALDLIFLDQPTGAQANLRDTAVAVDRKGVRAHPGAQCGKLTLDTWNEITVDLGSAFNGKQITLIDVGYDQAAGTGGYRGYIDDIRITDSGVAASVAASLAAS</sequence>
<dbReference type="Proteomes" id="UP001523216">
    <property type="component" value="Unassembled WGS sequence"/>
</dbReference>
<feature type="domain" description="Peptidase S1" evidence="4">
    <location>
        <begin position="30"/>
        <end position="248"/>
    </location>
</feature>
<keyword evidence="3" id="KW-0732">Signal</keyword>
<evidence type="ECO:0000256" key="3">
    <source>
        <dbReference type="SAM" id="SignalP"/>
    </source>
</evidence>
<dbReference type="InterPro" id="IPR001254">
    <property type="entry name" value="Trypsin_dom"/>
</dbReference>
<dbReference type="PANTHER" id="PTHR24276">
    <property type="entry name" value="POLYSERASE-RELATED"/>
    <property type="match status" value="1"/>
</dbReference>
<evidence type="ECO:0000313" key="6">
    <source>
        <dbReference type="Proteomes" id="UP001523216"/>
    </source>
</evidence>
<dbReference type="GO" id="GO:0016787">
    <property type="term" value="F:hydrolase activity"/>
    <property type="evidence" value="ECO:0007669"/>
    <property type="project" value="UniProtKB-KW"/>
</dbReference>
<accession>A0ABT0XWH1</accession>
<dbReference type="Gene3D" id="2.40.10.10">
    <property type="entry name" value="Trypsin-like serine proteases"/>
    <property type="match status" value="1"/>
</dbReference>
<protein>
    <submittedName>
        <fullName evidence="5">Trypsin-like serine protease</fullName>
        <ecNumber evidence="5">3.4.21.-</ecNumber>
    </submittedName>
</protein>
<evidence type="ECO:0000259" key="4">
    <source>
        <dbReference type="PROSITE" id="PS50240"/>
    </source>
</evidence>